<evidence type="ECO:0000259" key="1">
    <source>
        <dbReference type="Pfam" id="PF13649"/>
    </source>
</evidence>
<dbReference type="Gene3D" id="3.40.50.150">
    <property type="entry name" value="Vaccinia Virus protein VP39"/>
    <property type="match status" value="1"/>
</dbReference>
<comment type="caution">
    <text evidence="2">The sequence shown here is derived from an EMBL/GenBank/DDBJ whole genome shotgun (WGS) entry which is preliminary data.</text>
</comment>
<feature type="domain" description="Methyltransferase" evidence="1">
    <location>
        <begin position="109"/>
        <end position="190"/>
    </location>
</feature>
<gene>
    <name evidence="2" type="ORF">Asppvi_010713</name>
</gene>
<dbReference type="RefSeq" id="XP_043162487.1">
    <property type="nucleotide sequence ID" value="XM_043306552.1"/>
</dbReference>
<dbReference type="Proteomes" id="UP001043456">
    <property type="component" value="Unassembled WGS sequence"/>
</dbReference>
<dbReference type="SUPFAM" id="SSF53335">
    <property type="entry name" value="S-adenosyl-L-methionine-dependent methyltransferases"/>
    <property type="match status" value="1"/>
</dbReference>
<dbReference type="GeneID" id="67009323"/>
<dbReference type="InterPro" id="IPR029063">
    <property type="entry name" value="SAM-dependent_MTases_sf"/>
</dbReference>
<name>A0A9P3BI98_9EURO</name>
<organism evidence="2 3">
    <name type="scientific">Aspergillus pseudoviridinutans</name>
    <dbReference type="NCBI Taxonomy" id="1517512"/>
    <lineage>
        <taxon>Eukaryota</taxon>
        <taxon>Fungi</taxon>
        <taxon>Dikarya</taxon>
        <taxon>Ascomycota</taxon>
        <taxon>Pezizomycotina</taxon>
        <taxon>Eurotiomycetes</taxon>
        <taxon>Eurotiomycetidae</taxon>
        <taxon>Eurotiales</taxon>
        <taxon>Aspergillaceae</taxon>
        <taxon>Aspergillus</taxon>
        <taxon>Aspergillus subgen. Fumigati</taxon>
    </lineage>
</organism>
<reference evidence="2 3" key="1">
    <citation type="submission" date="2018-10" db="EMBL/GenBank/DDBJ databases">
        <title>Pan-genome distribution and transcriptional activeness of fungal secondary metabolism genes in Aspergillus section Fumigati.</title>
        <authorList>
            <person name="Takahashi H."/>
            <person name="Umemura M."/>
            <person name="Ninomiya A."/>
            <person name="Kusuya Y."/>
            <person name="Urayama S."/>
            <person name="Shimizu M."/>
            <person name="Watanabe A."/>
            <person name="Kamei K."/>
            <person name="Yaguchi T."/>
            <person name="Hagiwara D."/>
        </authorList>
    </citation>
    <scope>NUCLEOTIDE SEQUENCE [LARGE SCALE GENOMIC DNA]</scope>
    <source>
        <strain evidence="2 3">IFM 55266</strain>
    </source>
</reference>
<evidence type="ECO:0000313" key="2">
    <source>
        <dbReference type="EMBL" id="GIJ91741.1"/>
    </source>
</evidence>
<keyword evidence="3" id="KW-1185">Reference proteome</keyword>
<accession>A0A9P3BI98</accession>
<evidence type="ECO:0000313" key="3">
    <source>
        <dbReference type="Proteomes" id="UP001043456"/>
    </source>
</evidence>
<dbReference type="InterPro" id="IPR041698">
    <property type="entry name" value="Methyltransf_25"/>
</dbReference>
<proteinExistence type="predicted"/>
<dbReference type="EMBL" id="BHVY01000008">
    <property type="protein sequence ID" value="GIJ91741.1"/>
    <property type="molecule type" value="Genomic_DNA"/>
</dbReference>
<sequence>MGCDVDLRARPNGDVFAIEINPQPAAFMPEGPFQDLHIIHSLPGGYPAVINIFIANNLLRNAAKQGVSEKIAATYDGLASKYDTILVESTKIAVAISNLTDTYDFGGTVFDLACGTGVFGRVLAESNPTGPIRLLGFDISCKMGDICRSTGVYEAVHIESMEKALLNCDRFAEGVDHIVYFSAIHFLRPEIFAFVLVLSFTLAKKSITISVDKVLKVYNQKLEEINVGHMHSWNHFASILAFGEPPNWRLTKRTKQYSWTSPATGDKIYTNYFRFDRVGESQDLMFKGPEVPN</sequence>
<dbReference type="AlphaFoldDB" id="A0A9P3BI98"/>
<protein>
    <recommendedName>
        <fullName evidence="1">Methyltransferase domain-containing protein</fullName>
    </recommendedName>
</protein>
<dbReference type="OrthoDB" id="66144at2759"/>
<dbReference type="Pfam" id="PF13649">
    <property type="entry name" value="Methyltransf_25"/>
    <property type="match status" value="1"/>
</dbReference>